<accession>A0A3R9ALI8</accession>
<protein>
    <submittedName>
        <fullName evidence="2">Uncharacterized protein</fullName>
    </submittedName>
</protein>
<comment type="caution">
    <text evidence="2">The sequence shown here is derived from an EMBL/GenBank/DDBJ whole genome shotgun (WGS) entry which is preliminary data.</text>
</comment>
<proteinExistence type="predicted"/>
<dbReference type="Proteomes" id="UP000276506">
    <property type="component" value="Unassembled WGS sequence"/>
</dbReference>
<evidence type="ECO:0000313" key="3">
    <source>
        <dbReference type="Proteomes" id="UP000276506"/>
    </source>
</evidence>
<dbReference type="EMBL" id="RHQL01000018">
    <property type="protein sequence ID" value="RRV05469.1"/>
    <property type="molecule type" value="Genomic_DNA"/>
</dbReference>
<keyword evidence="1" id="KW-0732">Signal</keyword>
<evidence type="ECO:0000256" key="1">
    <source>
        <dbReference type="SAM" id="SignalP"/>
    </source>
</evidence>
<gene>
    <name evidence="2" type="ORF">EGJ28_21260</name>
</gene>
<name>A0A3R9ALI8_9GAMM</name>
<feature type="signal peptide" evidence="1">
    <location>
        <begin position="1"/>
        <end position="17"/>
    </location>
</feature>
<evidence type="ECO:0000313" key="2">
    <source>
        <dbReference type="EMBL" id="RRV05469.1"/>
    </source>
</evidence>
<sequence>MRWPALLLLTLPIAAHAAPAQLVVSVASGAHETVTYRYPLEAVKQELDLRESARYDVALKDKATGRDVCREAQYKTGLLLTLRPLAANGSGSQSVEVVGQVSELASLTDGAKLSCGTNQEISLAHRAFSDTVVVEQNRSRAIVIDGQHTVILKMQ</sequence>
<dbReference type="RefSeq" id="WP_041109775.1">
    <property type="nucleotide sequence ID" value="NZ_RHQL01000018.1"/>
</dbReference>
<feature type="chain" id="PRO_5018790661" evidence="1">
    <location>
        <begin position="18"/>
        <end position="155"/>
    </location>
</feature>
<organism evidence="2 3">
    <name type="scientific">Stutzerimonas xanthomarina</name>
    <dbReference type="NCBI Taxonomy" id="271420"/>
    <lineage>
        <taxon>Bacteria</taxon>
        <taxon>Pseudomonadati</taxon>
        <taxon>Pseudomonadota</taxon>
        <taxon>Gammaproteobacteria</taxon>
        <taxon>Pseudomonadales</taxon>
        <taxon>Pseudomonadaceae</taxon>
        <taxon>Stutzerimonas</taxon>
    </lineage>
</organism>
<reference evidence="2 3" key="1">
    <citation type="submission" date="2018-10" db="EMBL/GenBank/DDBJ databases">
        <title>Transmission dynamics of multidrug resistant bacteria on intensive care unit surfaces.</title>
        <authorList>
            <person name="D'Souza A.W."/>
            <person name="Potter R.F."/>
            <person name="Wallace M."/>
            <person name="Shupe A."/>
            <person name="Patel S."/>
            <person name="Sun S."/>
            <person name="Gul D."/>
            <person name="Kwon J.H."/>
            <person name="Andleeb S."/>
            <person name="Burnham C.-A.D."/>
            <person name="Dantas G."/>
        </authorList>
    </citation>
    <scope>NUCLEOTIDE SEQUENCE [LARGE SCALE GENOMIC DNA]</scope>
    <source>
        <strain evidence="2 3">PX_177</strain>
    </source>
</reference>
<dbReference type="AlphaFoldDB" id="A0A3R9ALI8"/>